<organism evidence="10 11">
    <name type="scientific">Lichtheimia ornata</name>
    <dbReference type="NCBI Taxonomy" id="688661"/>
    <lineage>
        <taxon>Eukaryota</taxon>
        <taxon>Fungi</taxon>
        <taxon>Fungi incertae sedis</taxon>
        <taxon>Mucoromycota</taxon>
        <taxon>Mucoromycotina</taxon>
        <taxon>Mucoromycetes</taxon>
        <taxon>Mucorales</taxon>
        <taxon>Lichtheimiaceae</taxon>
        <taxon>Lichtheimia</taxon>
    </lineage>
</organism>
<evidence type="ECO:0000259" key="9">
    <source>
        <dbReference type="SMART" id="SM00415"/>
    </source>
</evidence>
<sequence>MPRPSQPQTFHVRKRGSSSDEDCLNVSESTAASVTQRKTKGKGANARSRRKRYRATRTDDDDDDEDDDEEYTLAAAADGGCGGDHQASITQASVPAFLHKLYSMIDEPTTDKHVRWSENGKSFIVEDHEGFAKTILPLYYKHCKFASFVRQLNMYDFHKIPAVQQGALFQNNEHDLWEFSHDHFYRGCNDKLALVTRKRNKNLESSTTRSSLTLAKLVRDIASIRKHQAGITSDLSSLQSDNATLWQESFAAREKHQQHQDVLNKILQFLTTVFTNEDNLLQATAQQLRGPFMLGKDNEYISLTGQPSSSGCRNSPLIISFPLSESITGKSATRLIEEAASLVGMTPSPSTASSETKQLNDDNQQQQQQRDEALGRCQSTEEARLQEAFNRTLSSLSYSMFSLFDSPKTADSSSSSSSGGTRSFQGPPTNDITNPFPDAFNRVSCSAETITQDIDDLEADIEALASHIGIDSNDFGETFDYNEHMNDFRDGYGSMIAGASRSDKIQLFELAGGSHVRNRYDSEGREISSEGKKPASSATPNSNDGGDNLYRQQHSFSGIPPPPQQQHPYSSAASMASCVSSQQHNPATGSIHANLLQSFYHGISMAPTSGSQPHYVAVPVPIPVPVSLEQYNAATAGGSIPGSNHQQGGGGGTMTHAYYAAAAAAAAAQQQQSVNQALYSPDGPLGAQQSHKGHGTHSNPPSGSDNNQSM</sequence>
<feature type="region of interest" description="Disordered" evidence="8">
    <location>
        <begin position="670"/>
        <end position="710"/>
    </location>
</feature>
<feature type="domain" description="HSF-type DNA-binding" evidence="9">
    <location>
        <begin position="93"/>
        <end position="198"/>
    </location>
</feature>
<evidence type="ECO:0000256" key="2">
    <source>
        <dbReference type="ARBA" id="ARBA00006403"/>
    </source>
</evidence>
<evidence type="ECO:0000256" key="3">
    <source>
        <dbReference type="ARBA" id="ARBA00023015"/>
    </source>
</evidence>
<evidence type="ECO:0000256" key="1">
    <source>
        <dbReference type="ARBA" id="ARBA00004123"/>
    </source>
</evidence>
<dbReference type="Pfam" id="PF00447">
    <property type="entry name" value="HSF_DNA-bind"/>
    <property type="match status" value="1"/>
</dbReference>
<feature type="compositionally biased region" description="Low complexity" evidence="8">
    <location>
        <begin position="566"/>
        <end position="581"/>
    </location>
</feature>
<evidence type="ECO:0000256" key="4">
    <source>
        <dbReference type="ARBA" id="ARBA00023125"/>
    </source>
</evidence>
<evidence type="ECO:0000313" key="11">
    <source>
        <dbReference type="Proteomes" id="UP001234581"/>
    </source>
</evidence>
<dbReference type="SMART" id="SM00415">
    <property type="entry name" value="HSF"/>
    <property type="match status" value="1"/>
</dbReference>
<dbReference type="AlphaFoldDB" id="A0AAD7XVU8"/>
<feature type="compositionally biased region" description="Polar residues" evidence="8">
    <location>
        <begin position="419"/>
        <end position="433"/>
    </location>
</feature>
<dbReference type="PANTHER" id="PTHR10015">
    <property type="entry name" value="HEAT SHOCK TRANSCRIPTION FACTOR"/>
    <property type="match status" value="1"/>
</dbReference>
<keyword evidence="11" id="KW-1185">Reference proteome</keyword>
<feature type="compositionally biased region" description="Polar residues" evidence="8">
    <location>
        <begin position="347"/>
        <end position="363"/>
    </location>
</feature>
<protein>
    <recommendedName>
        <fullName evidence="9">HSF-type DNA-binding domain-containing protein</fullName>
    </recommendedName>
</protein>
<evidence type="ECO:0000313" key="10">
    <source>
        <dbReference type="EMBL" id="KAJ8654923.1"/>
    </source>
</evidence>
<feature type="region of interest" description="Disordered" evidence="8">
    <location>
        <begin position="1"/>
        <end position="69"/>
    </location>
</feature>
<feature type="region of interest" description="Disordered" evidence="8">
    <location>
        <begin position="519"/>
        <end position="586"/>
    </location>
</feature>
<dbReference type="PANTHER" id="PTHR10015:SF427">
    <property type="entry name" value="HEAT SHOCK FACTOR PROTEIN"/>
    <property type="match status" value="1"/>
</dbReference>
<name>A0AAD7XVU8_9FUNG</name>
<dbReference type="Gene3D" id="1.10.10.10">
    <property type="entry name" value="Winged helix-like DNA-binding domain superfamily/Winged helix DNA-binding domain"/>
    <property type="match status" value="1"/>
</dbReference>
<dbReference type="GO" id="GO:0005634">
    <property type="term" value="C:nucleus"/>
    <property type="evidence" value="ECO:0007669"/>
    <property type="project" value="UniProtKB-SubCell"/>
</dbReference>
<dbReference type="GO" id="GO:0003700">
    <property type="term" value="F:DNA-binding transcription factor activity"/>
    <property type="evidence" value="ECO:0007669"/>
    <property type="project" value="InterPro"/>
</dbReference>
<feature type="compositionally biased region" description="Acidic residues" evidence="8">
    <location>
        <begin position="59"/>
        <end position="69"/>
    </location>
</feature>
<feature type="compositionally biased region" description="Polar residues" evidence="8">
    <location>
        <begin position="26"/>
        <end position="36"/>
    </location>
</feature>
<proteinExistence type="inferred from homology"/>
<comment type="caution">
    <text evidence="10">The sequence shown here is derived from an EMBL/GenBank/DDBJ whole genome shotgun (WGS) entry which is preliminary data.</text>
</comment>
<reference evidence="10 11" key="1">
    <citation type="submission" date="2023-03" db="EMBL/GenBank/DDBJ databases">
        <title>Genome sequence of Lichtheimia ornata CBS 291.66.</title>
        <authorList>
            <person name="Mohabir J.T."/>
            <person name="Shea T.P."/>
            <person name="Kurbessoian T."/>
            <person name="Berby B."/>
            <person name="Fontaine J."/>
            <person name="Livny J."/>
            <person name="Gnirke A."/>
            <person name="Stajich J.E."/>
            <person name="Cuomo C.A."/>
        </authorList>
    </citation>
    <scope>NUCLEOTIDE SEQUENCE [LARGE SCALE GENOMIC DNA]</scope>
    <source>
        <strain evidence="10">CBS 291.66</strain>
    </source>
</reference>
<dbReference type="InterPro" id="IPR036390">
    <property type="entry name" value="WH_DNA-bd_sf"/>
</dbReference>
<keyword evidence="3" id="KW-0805">Transcription regulation</keyword>
<evidence type="ECO:0000256" key="7">
    <source>
        <dbReference type="RuleBase" id="RU004020"/>
    </source>
</evidence>
<keyword evidence="5" id="KW-0804">Transcription</keyword>
<feature type="compositionally biased region" description="Polar residues" evidence="8">
    <location>
        <begin position="696"/>
        <end position="710"/>
    </location>
</feature>
<dbReference type="EMBL" id="JARTCD010000054">
    <property type="protein sequence ID" value="KAJ8654923.1"/>
    <property type="molecule type" value="Genomic_DNA"/>
</dbReference>
<keyword evidence="4" id="KW-0238">DNA-binding</keyword>
<dbReference type="InterPro" id="IPR000232">
    <property type="entry name" value="HSF_DNA-bd"/>
</dbReference>
<comment type="similarity">
    <text evidence="2 7">Belongs to the HSF family.</text>
</comment>
<feature type="compositionally biased region" description="Basic and acidic residues" evidence="8">
    <location>
        <begin position="519"/>
        <end position="533"/>
    </location>
</feature>
<dbReference type="FunFam" id="1.10.10.10:FF:000027">
    <property type="entry name" value="Heat shock transcription factor 1"/>
    <property type="match status" value="1"/>
</dbReference>
<feature type="compositionally biased region" description="Polar residues" evidence="8">
    <location>
        <begin position="536"/>
        <end position="556"/>
    </location>
</feature>
<dbReference type="InterPro" id="IPR036388">
    <property type="entry name" value="WH-like_DNA-bd_sf"/>
</dbReference>
<evidence type="ECO:0000256" key="5">
    <source>
        <dbReference type="ARBA" id="ARBA00023163"/>
    </source>
</evidence>
<dbReference type="GeneID" id="83216724"/>
<dbReference type="Proteomes" id="UP001234581">
    <property type="component" value="Unassembled WGS sequence"/>
</dbReference>
<accession>A0AAD7XVU8</accession>
<feature type="compositionally biased region" description="Basic residues" evidence="8">
    <location>
        <begin position="37"/>
        <end position="55"/>
    </location>
</feature>
<keyword evidence="6" id="KW-0539">Nucleus</keyword>
<evidence type="ECO:0000256" key="8">
    <source>
        <dbReference type="SAM" id="MobiDB-lite"/>
    </source>
</evidence>
<evidence type="ECO:0000256" key="6">
    <source>
        <dbReference type="ARBA" id="ARBA00023242"/>
    </source>
</evidence>
<feature type="compositionally biased region" description="Low complexity" evidence="8">
    <location>
        <begin position="409"/>
        <end position="418"/>
    </location>
</feature>
<feature type="region of interest" description="Disordered" evidence="8">
    <location>
        <begin position="343"/>
        <end position="378"/>
    </location>
</feature>
<feature type="region of interest" description="Disordered" evidence="8">
    <location>
        <begin position="409"/>
        <end position="437"/>
    </location>
</feature>
<dbReference type="SUPFAM" id="SSF46785">
    <property type="entry name" value="Winged helix' DNA-binding domain"/>
    <property type="match status" value="1"/>
</dbReference>
<dbReference type="RefSeq" id="XP_058339837.1">
    <property type="nucleotide sequence ID" value="XM_058489312.1"/>
</dbReference>
<comment type="subcellular location">
    <subcellularLocation>
        <location evidence="1">Nucleus</location>
    </subcellularLocation>
</comment>
<gene>
    <name evidence="10" type="ORF">O0I10_009317</name>
</gene>
<dbReference type="PRINTS" id="PR00056">
    <property type="entry name" value="HSFDOMAIN"/>
</dbReference>
<feature type="compositionally biased region" description="Basic and acidic residues" evidence="8">
    <location>
        <begin position="369"/>
        <end position="378"/>
    </location>
</feature>
<dbReference type="GO" id="GO:0043565">
    <property type="term" value="F:sequence-specific DNA binding"/>
    <property type="evidence" value="ECO:0007669"/>
    <property type="project" value="InterPro"/>
</dbReference>